<accession>A0A2L0ET62</accession>
<dbReference type="InterPro" id="IPR049756">
    <property type="entry name" value="PlcA-like_dom"/>
</dbReference>
<gene>
    <name evidence="1" type="ORF">SOCE26_039130</name>
</gene>
<evidence type="ECO:0000313" key="2">
    <source>
        <dbReference type="Proteomes" id="UP000238348"/>
    </source>
</evidence>
<organism evidence="1 2">
    <name type="scientific">Sorangium cellulosum</name>
    <name type="common">Polyangium cellulosum</name>
    <dbReference type="NCBI Taxonomy" id="56"/>
    <lineage>
        <taxon>Bacteria</taxon>
        <taxon>Pseudomonadati</taxon>
        <taxon>Myxococcota</taxon>
        <taxon>Polyangia</taxon>
        <taxon>Polyangiales</taxon>
        <taxon>Polyangiaceae</taxon>
        <taxon>Sorangium</taxon>
    </lineage>
</organism>
<dbReference type="CDD" id="cd22893">
    <property type="entry name" value="PlcA-like"/>
    <property type="match status" value="1"/>
</dbReference>
<dbReference type="Proteomes" id="UP000238348">
    <property type="component" value="Chromosome"/>
</dbReference>
<protein>
    <submittedName>
        <fullName evidence="1">Uncharacterized protein</fullName>
    </submittedName>
</protein>
<reference evidence="1 2" key="1">
    <citation type="submission" date="2015-09" db="EMBL/GenBank/DDBJ databases">
        <title>Sorangium comparison.</title>
        <authorList>
            <person name="Zaburannyi N."/>
            <person name="Bunk B."/>
            <person name="Overmann J."/>
            <person name="Mueller R."/>
        </authorList>
    </citation>
    <scope>NUCLEOTIDE SEQUENCE [LARGE SCALE GENOMIC DNA]</scope>
    <source>
        <strain evidence="1 2">So ce26</strain>
    </source>
</reference>
<name>A0A2L0ET62_SORCE</name>
<evidence type="ECO:0000313" key="1">
    <source>
        <dbReference type="EMBL" id="AUX42480.1"/>
    </source>
</evidence>
<sequence>MRWWMNGLVSGGGTLSSYAGKEALLEAALRALDGQAKAPLRPKAFPGFGQDTNDTAQAGWVLIVPDDDEGRRIAAALAPLVEHRLRVRDNTAFLATPPRPEDAVKYFPATSREPPALHDWVNENIAFVQDAPFYVLVAGPPAKIPFELDHQIRVRDQAVGRLAFPDVESYRSYAAKVVAWEPDDDAKRTPRVGLPVGVFATDHGYGDPTRLSRAFLVDPVVAHLRSKDPSRPIVRRDADEASREALLGLLRGGDPGLAGPRLLFSASHGLAVPGEGEVHRIDRLRRQGAICCQDGKYLEDEILTAEALGGGAFLQGGIWVLFACFGGGTPRASDFFQALGDRSLLRFYDGGPFVAALPTRLLANPDGPLAVIGHLDPGFIHSFSDPRGVGGERRTKIQKLIELLLHGFRASVATGPLYGAANGFGEQARQSYSRVASQLASAAGGASYVETVKALAAADPESELGKLRDQLVDVTVSLYDFRNFTILGDPAVKLPAAGARPARAARSFGAASAAVADSGLPAPIAEAQREGRLVLATTEELFSEKGIPLAQEGTTVIALVAAPCADVRERPAAEEKTPEGRRRRYYEAVEHQDCDWQAEIRLPPNEASLAPQVRLLLANGVRLRYGEAISLFGDFYGIPGVAIGAGEGEFLKVFDTFEGGERAEMCRILGVMGRERVVVEEAPSGGQGAAAAYERAGGDLNGSYNRATGGGSLVSALLPQGRFLRLAAANYDHFAFDARAAYRAGHAAACRQAAQARADASPGERRRLLERAYLMNACADHFLTDLFAAGHLRVPRRALATQVSPKLAGDLLAKRMHDEDNARGLVVRNRRGDTWRAYGDKYFHAEGHEDGRQLAREAVRASAAEVWAAFDGGAAPAFAALDVVPDIGEALASTDNHAPLFVVHDGALKIRERLADLECREWTSDFTGVGALLRAISHGGI</sequence>
<dbReference type="EMBL" id="CP012673">
    <property type="protein sequence ID" value="AUX42480.1"/>
    <property type="molecule type" value="Genomic_DNA"/>
</dbReference>
<dbReference type="AlphaFoldDB" id="A0A2L0ET62"/>
<proteinExistence type="predicted"/>